<comment type="similarity">
    <text evidence="1">Belongs to the NAD(P)-dependent epimerase/dehydratase family. SDR39U1 subfamily.</text>
</comment>
<dbReference type="InterPro" id="IPR013549">
    <property type="entry name" value="DUF1731"/>
</dbReference>
<dbReference type="InterPro" id="IPR036291">
    <property type="entry name" value="NAD(P)-bd_dom_sf"/>
</dbReference>
<sequence length="461" mass="49357">MSGESIKRTLRGALSVGSMSLIFSSVVDAPLDEVFGWHARPGAIHRLSPPWQPVGVVSEASTLDGGRAVLGLPLGLRWGARHTGFEPPHRFVDELDSAPLSWALKWRHTHEFAAEGERTRMTDRVETPVPGALLRSMFAYRHRQLAADLAAQASARKAGDRPLTVAITGGSGFVGTALWSFLSTAGHRVVKLVRHSPAAPDERRWDTDRPAPDLLSDVDAVVHLAGASIAGRFTEAHRRAIRSSRIGPTRALAELAAATGVPVFVSASAIGFYGPDRGDEELTEDSERGEGFLADLVAGWEAATEPAASAGVRVVNVRTGLVQSPDGGTLRLFHPLFAAGLGGRLGDGRMWQSWIGMDDLVDVYHRALYDSELSGPVNAVAPDAVRNSTYAATLAKVLHRPALLPVPSFGPKLLLGEQGARELAEASQLVRPAALAKAGHRFRYPDLEPALRHVLGRVPLN</sequence>
<accession>A0A1H9JAY3</accession>
<name>A0A1H9JAY3_9PSEU</name>
<feature type="domain" description="NAD-dependent epimerase/dehydratase" evidence="2">
    <location>
        <begin position="165"/>
        <end position="370"/>
    </location>
</feature>
<dbReference type="PANTHER" id="PTHR11092">
    <property type="entry name" value="SUGAR NUCLEOTIDE EPIMERASE RELATED"/>
    <property type="match status" value="1"/>
</dbReference>
<dbReference type="SUPFAM" id="SSF51735">
    <property type="entry name" value="NAD(P)-binding Rossmann-fold domains"/>
    <property type="match status" value="1"/>
</dbReference>
<keyword evidence="5" id="KW-1185">Reference proteome</keyword>
<reference evidence="5" key="1">
    <citation type="submission" date="2016-10" db="EMBL/GenBank/DDBJ databases">
        <authorList>
            <person name="Varghese N."/>
            <person name="Submissions S."/>
        </authorList>
    </citation>
    <scope>NUCLEOTIDE SEQUENCE [LARGE SCALE GENOMIC DNA]</scope>
    <source>
        <strain evidence="5">CGMCC 4.578</strain>
    </source>
</reference>
<evidence type="ECO:0000256" key="1">
    <source>
        <dbReference type="ARBA" id="ARBA00009353"/>
    </source>
</evidence>
<dbReference type="InterPro" id="IPR001509">
    <property type="entry name" value="Epimerase_deHydtase"/>
</dbReference>
<dbReference type="AlphaFoldDB" id="A0A1H9JAY3"/>
<feature type="domain" description="DUF1731" evidence="3">
    <location>
        <begin position="406"/>
        <end position="454"/>
    </location>
</feature>
<dbReference type="Pfam" id="PF01370">
    <property type="entry name" value="Epimerase"/>
    <property type="match status" value="1"/>
</dbReference>
<evidence type="ECO:0000259" key="2">
    <source>
        <dbReference type="Pfam" id="PF01370"/>
    </source>
</evidence>
<evidence type="ECO:0000259" key="3">
    <source>
        <dbReference type="Pfam" id="PF08338"/>
    </source>
</evidence>
<dbReference type="PANTHER" id="PTHR11092:SF0">
    <property type="entry name" value="EPIMERASE FAMILY PROTEIN SDR39U1"/>
    <property type="match status" value="1"/>
</dbReference>
<gene>
    <name evidence="4" type="ORF">SAMN05216195_103183</name>
</gene>
<dbReference type="InterPro" id="IPR023393">
    <property type="entry name" value="START-like_dom_sf"/>
</dbReference>
<proteinExistence type="inferred from homology"/>
<dbReference type="Proteomes" id="UP000199028">
    <property type="component" value="Unassembled WGS sequence"/>
</dbReference>
<dbReference type="NCBIfam" id="TIGR01777">
    <property type="entry name" value="yfcH"/>
    <property type="match status" value="1"/>
</dbReference>
<dbReference type="InterPro" id="IPR010099">
    <property type="entry name" value="SDR39U1"/>
</dbReference>
<dbReference type="Gene3D" id="3.30.530.20">
    <property type="match status" value="1"/>
</dbReference>
<dbReference type="CDD" id="cd07820">
    <property type="entry name" value="SRPBCC_3"/>
    <property type="match status" value="1"/>
</dbReference>
<evidence type="ECO:0000313" key="4">
    <source>
        <dbReference type="EMBL" id="SEQ84044.1"/>
    </source>
</evidence>
<dbReference type="EMBL" id="FOFT01000003">
    <property type="protein sequence ID" value="SEQ84044.1"/>
    <property type="molecule type" value="Genomic_DNA"/>
</dbReference>
<organism evidence="4 5">
    <name type="scientific">Lentzea flaviverrucosa</name>
    <dbReference type="NCBI Taxonomy" id="200379"/>
    <lineage>
        <taxon>Bacteria</taxon>
        <taxon>Bacillati</taxon>
        <taxon>Actinomycetota</taxon>
        <taxon>Actinomycetes</taxon>
        <taxon>Pseudonocardiales</taxon>
        <taxon>Pseudonocardiaceae</taxon>
        <taxon>Lentzea</taxon>
    </lineage>
</organism>
<evidence type="ECO:0000313" key="5">
    <source>
        <dbReference type="Proteomes" id="UP000199028"/>
    </source>
</evidence>
<evidence type="ECO:0008006" key="6">
    <source>
        <dbReference type="Google" id="ProtNLM"/>
    </source>
</evidence>
<dbReference type="SUPFAM" id="SSF55961">
    <property type="entry name" value="Bet v1-like"/>
    <property type="match status" value="1"/>
</dbReference>
<protein>
    <recommendedName>
        <fullName evidence="6">TIGR01777 family protein</fullName>
    </recommendedName>
</protein>
<dbReference type="Pfam" id="PF08338">
    <property type="entry name" value="DUF1731"/>
    <property type="match status" value="1"/>
</dbReference>
<dbReference type="Gene3D" id="3.40.50.720">
    <property type="entry name" value="NAD(P)-binding Rossmann-like Domain"/>
    <property type="match status" value="1"/>
</dbReference>